<gene>
    <name evidence="1" type="ORF">I4F81_010997</name>
</gene>
<evidence type="ECO:0000313" key="2">
    <source>
        <dbReference type="Proteomes" id="UP000798662"/>
    </source>
</evidence>
<comment type="caution">
    <text evidence="1">The sequence shown here is derived from an EMBL/GenBank/DDBJ whole genome shotgun (WGS) entry which is preliminary data.</text>
</comment>
<name>A0ACC3CEU2_PYRYE</name>
<proteinExistence type="predicted"/>
<sequence length="453" mass="43295">MTPTTGDAARAAGNAAYHRGDLWAAVAAYTGALRGCRRGAGAGGRERGDAVTAAAVAAATNRSTALTAVAAGTRASTAAPAPTPTPAHSRASLLAAAEADALVAYGWAAGGGVGGAKAALRAADAAAAAAVPAAAAARYATAVRLAAAAGAGGVAAAAARRAAALPAAATYATTAATVWRGDAMDRPALAASAPAASDGGPGTGINTGVRTLAPPPVDDDAVVVAPVGAAGRGVVATRPLPAGVVVLVEAPIAAVAVAAVSPGTDPVCDHCYGELPLGAAAAVPCTASAVCGAAYCGWACAVVAAAAGGNHAAECGDPFWAAAPPGVCLAVRAARALSTPPGAPPRAPPTGRWAVVGGGVAPSTAAAVEALDAHEVDHLASAAGVRLYARAALFNHHPTNPGVAWTFGPAGVLTATTTRPHVRGEELCVSYWGGREEGDGVAAAVAAQYFFGA</sequence>
<organism evidence="1 2">
    <name type="scientific">Pyropia yezoensis</name>
    <name type="common">Susabi-nori</name>
    <name type="synonym">Porphyra yezoensis</name>
    <dbReference type="NCBI Taxonomy" id="2788"/>
    <lineage>
        <taxon>Eukaryota</taxon>
        <taxon>Rhodophyta</taxon>
        <taxon>Bangiophyceae</taxon>
        <taxon>Bangiales</taxon>
        <taxon>Bangiaceae</taxon>
        <taxon>Pyropia</taxon>
    </lineage>
</organism>
<protein>
    <submittedName>
        <fullName evidence="1">Uncharacterized protein</fullName>
    </submittedName>
</protein>
<dbReference type="Proteomes" id="UP000798662">
    <property type="component" value="Chromosome 3"/>
</dbReference>
<evidence type="ECO:0000313" key="1">
    <source>
        <dbReference type="EMBL" id="KAK1868511.1"/>
    </source>
</evidence>
<accession>A0ACC3CEU2</accession>
<keyword evidence="2" id="KW-1185">Reference proteome</keyword>
<dbReference type="EMBL" id="CM020620">
    <property type="protein sequence ID" value="KAK1868511.1"/>
    <property type="molecule type" value="Genomic_DNA"/>
</dbReference>
<reference evidence="1" key="1">
    <citation type="submission" date="2019-11" db="EMBL/GenBank/DDBJ databases">
        <title>Nori genome reveals adaptations in red seaweeds to the harsh intertidal environment.</title>
        <authorList>
            <person name="Wang D."/>
            <person name="Mao Y."/>
        </authorList>
    </citation>
    <scope>NUCLEOTIDE SEQUENCE</scope>
    <source>
        <tissue evidence="1">Gametophyte</tissue>
    </source>
</reference>